<dbReference type="Pfam" id="PF13607">
    <property type="entry name" value="Succ_CoA_lig"/>
    <property type="match status" value="1"/>
</dbReference>
<keyword evidence="3 4" id="KW-0067">ATP-binding</keyword>
<dbReference type="PANTHER" id="PTHR43334">
    <property type="entry name" value="ACETATE--COA LIGASE [ADP-FORMING]"/>
    <property type="match status" value="1"/>
</dbReference>
<dbReference type="GO" id="GO:0046872">
    <property type="term" value="F:metal ion binding"/>
    <property type="evidence" value="ECO:0007669"/>
    <property type="project" value="InterPro"/>
</dbReference>
<evidence type="ECO:0000256" key="3">
    <source>
        <dbReference type="ARBA" id="ARBA00022840"/>
    </source>
</evidence>
<keyword evidence="1" id="KW-0436">Ligase</keyword>
<dbReference type="Pfam" id="PF19045">
    <property type="entry name" value="Ligase_CoA_2"/>
    <property type="match status" value="1"/>
</dbReference>
<dbReference type="InterPro" id="IPR011761">
    <property type="entry name" value="ATP-grasp"/>
</dbReference>
<keyword evidence="2 4" id="KW-0547">Nucleotide-binding</keyword>
<dbReference type="NCBIfam" id="TIGR02717">
    <property type="entry name" value="AcCoA-syn-alpha"/>
    <property type="match status" value="1"/>
</dbReference>
<dbReference type="Gene3D" id="3.40.50.261">
    <property type="entry name" value="Succinyl-CoA synthetase domains"/>
    <property type="match status" value="2"/>
</dbReference>
<evidence type="ECO:0000256" key="2">
    <source>
        <dbReference type="ARBA" id="ARBA00022741"/>
    </source>
</evidence>
<dbReference type="Gene3D" id="3.40.50.720">
    <property type="entry name" value="NAD(P)-binding Rossmann-like Domain"/>
    <property type="match status" value="1"/>
</dbReference>
<evidence type="ECO:0000256" key="4">
    <source>
        <dbReference type="PROSITE-ProRule" id="PRU00409"/>
    </source>
</evidence>
<dbReference type="PANTHER" id="PTHR43334:SF1">
    <property type="entry name" value="3-HYDROXYPROPIONATE--COA LIGASE [ADP-FORMING]"/>
    <property type="match status" value="1"/>
</dbReference>
<dbReference type="Gene3D" id="3.30.470.20">
    <property type="entry name" value="ATP-grasp fold, B domain"/>
    <property type="match status" value="1"/>
</dbReference>
<dbReference type="SUPFAM" id="SSF56059">
    <property type="entry name" value="Glutathione synthetase ATP-binding domain-like"/>
    <property type="match status" value="1"/>
</dbReference>
<dbReference type="InterPro" id="IPR043938">
    <property type="entry name" value="Ligase_CoA_dom"/>
</dbReference>
<dbReference type="InterPro" id="IPR013815">
    <property type="entry name" value="ATP_grasp_subdomain_1"/>
</dbReference>
<proteinExistence type="predicted"/>
<evidence type="ECO:0000256" key="1">
    <source>
        <dbReference type="ARBA" id="ARBA00022598"/>
    </source>
</evidence>
<dbReference type="AlphaFoldDB" id="A0A7J2U449"/>
<gene>
    <name evidence="6" type="ORF">ENO26_08360</name>
</gene>
<dbReference type="GO" id="GO:0043758">
    <property type="term" value="F:acetate-CoA ligase (ADP-forming) activity"/>
    <property type="evidence" value="ECO:0007669"/>
    <property type="project" value="InterPro"/>
</dbReference>
<dbReference type="Pfam" id="PF13549">
    <property type="entry name" value="ATP-grasp_5"/>
    <property type="match status" value="1"/>
</dbReference>
<sequence>MQIKEDNMKYLFKPRSVAVIGASREPGKVGHAILKNIVEGGYKGKVYPINPNADKILGLNVYKTVSDVPEDIDLAIVVVPAQAVLDVMEECGKKGVKYAVVISAGFKEVGGEGIEREKKLIEIAKKYGIRVVGPNCLGIMDLHTPLNATFALMPRTRGGIAFVSQSGALLSAILDWAPKVGIGFSKIVSLGNKADLNEVDFLAHLGEDPETKVILLYLESIVDGRRFVEIGSTVTRKKPVILLKGGVTEAGAKAALSHTGAMAGGVMALKAALRKAGIIQVTTLSELFDMAIAFNSQPIPMGNRIGVVTNAGGGGVIASDLLVSKGLRLAELSKQTIDYLRSALPPVASIYNPVDVIGDAKADRYRTAIEALLRDQNVDGLLVILTPQAVTEPEETAKVIIQLSREYSSKPLLAIFIGGEKVEKATKMLIENNIPVYEMPERAIVAMLGLTSYREFREYVTKVAEHMEIFDVDKERVLEIIEEARKQGRKVLLEHEAKEVVKSYGISVAPTKLAINEDEAIEIARRFGYPVVLKIASPDITHKSDVGGVIMNLKSDEEVAEAFRTIISNVRRYAPTASVYGIVVQKMVPKGREVIVGATKDTTFGHIIMFGLGGIYTELFKDVSFRLTPLTLYEAREMVAETKAYMLLRGFRGEPPADINSIINVLLRVSKLVTDIPQIAEMDINPLFVYEEGVGAAAVDVKIVVE</sequence>
<evidence type="ECO:0000313" key="6">
    <source>
        <dbReference type="EMBL" id="HEM67554.1"/>
    </source>
</evidence>
<dbReference type="InterPro" id="IPR016102">
    <property type="entry name" value="Succinyl-CoA_synth-like"/>
</dbReference>
<dbReference type="InterPro" id="IPR032875">
    <property type="entry name" value="Succ_CoA_lig_flav_dom"/>
</dbReference>
<comment type="caution">
    <text evidence="6">The sequence shown here is derived from an EMBL/GenBank/DDBJ whole genome shotgun (WGS) entry which is preliminary data.</text>
</comment>
<dbReference type="SMART" id="SM00881">
    <property type="entry name" value="CoA_binding"/>
    <property type="match status" value="1"/>
</dbReference>
<dbReference type="InterPro" id="IPR014089">
    <property type="entry name" value="AcCoA-synth-alpha"/>
</dbReference>
<dbReference type="GO" id="GO:0005524">
    <property type="term" value="F:ATP binding"/>
    <property type="evidence" value="ECO:0007669"/>
    <property type="project" value="UniProtKB-UniRule"/>
</dbReference>
<dbReference type="FunFam" id="3.30.1490.20:FF:000020">
    <property type="entry name" value="Protein lysine acetyltransferase"/>
    <property type="match status" value="1"/>
</dbReference>
<dbReference type="SUPFAM" id="SSF52210">
    <property type="entry name" value="Succinyl-CoA synthetase domains"/>
    <property type="match status" value="2"/>
</dbReference>
<dbReference type="InterPro" id="IPR003781">
    <property type="entry name" value="CoA-bd"/>
</dbReference>
<dbReference type="SUPFAM" id="SSF51735">
    <property type="entry name" value="NAD(P)-binding Rossmann-fold domains"/>
    <property type="match status" value="1"/>
</dbReference>
<dbReference type="PROSITE" id="PS50975">
    <property type="entry name" value="ATP_GRASP"/>
    <property type="match status" value="1"/>
</dbReference>
<organism evidence="6">
    <name type="scientific">Ignisphaera aggregans</name>
    <dbReference type="NCBI Taxonomy" id="334771"/>
    <lineage>
        <taxon>Archaea</taxon>
        <taxon>Thermoproteota</taxon>
        <taxon>Thermoprotei</taxon>
        <taxon>Desulfurococcales</taxon>
        <taxon>Desulfurococcaceae</taxon>
        <taxon>Ignisphaera</taxon>
    </lineage>
</organism>
<protein>
    <submittedName>
        <fullName evidence="6">CoA-binding protein</fullName>
    </submittedName>
</protein>
<reference evidence="6" key="1">
    <citation type="journal article" date="2020" name="mSystems">
        <title>Genome- and Community-Level Interaction Insights into Carbon Utilization and Element Cycling Functions of Hydrothermarchaeota in Hydrothermal Sediment.</title>
        <authorList>
            <person name="Zhou Z."/>
            <person name="Liu Y."/>
            <person name="Xu W."/>
            <person name="Pan J."/>
            <person name="Luo Z.H."/>
            <person name="Li M."/>
        </authorList>
    </citation>
    <scope>NUCLEOTIDE SEQUENCE [LARGE SCALE GENOMIC DNA]</scope>
    <source>
        <strain evidence="6">SpSt-125</strain>
    </source>
</reference>
<dbReference type="EMBL" id="DSEU01000059">
    <property type="protein sequence ID" value="HEM67554.1"/>
    <property type="molecule type" value="Genomic_DNA"/>
</dbReference>
<dbReference type="Gene3D" id="3.30.1490.20">
    <property type="entry name" value="ATP-grasp fold, A domain"/>
    <property type="match status" value="1"/>
</dbReference>
<dbReference type="InterPro" id="IPR051538">
    <property type="entry name" value="Acyl-CoA_Synth/Transferase"/>
</dbReference>
<dbReference type="Pfam" id="PF13380">
    <property type="entry name" value="CoA_binding_2"/>
    <property type="match status" value="1"/>
</dbReference>
<feature type="domain" description="ATP-grasp" evidence="5">
    <location>
        <begin position="498"/>
        <end position="534"/>
    </location>
</feature>
<evidence type="ECO:0000259" key="5">
    <source>
        <dbReference type="PROSITE" id="PS50975"/>
    </source>
</evidence>
<dbReference type="InterPro" id="IPR036291">
    <property type="entry name" value="NAD(P)-bd_dom_sf"/>
</dbReference>
<name>A0A7J2U449_9CREN</name>
<accession>A0A7J2U449</accession>